<reference evidence="10" key="2">
    <citation type="submission" date="2025-08" db="UniProtKB">
        <authorList>
            <consortium name="RefSeq"/>
        </authorList>
    </citation>
    <scope>IDENTIFICATION</scope>
    <source>
        <tissue evidence="10">Whole body</tissue>
    </source>
</reference>
<keyword evidence="5" id="KW-0769">Symport</keyword>
<dbReference type="InterPro" id="IPR037272">
    <property type="entry name" value="SNS_sf"/>
</dbReference>
<evidence type="ECO:0000256" key="8">
    <source>
        <dbReference type="SAM" id="Phobius"/>
    </source>
</evidence>
<evidence type="ECO:0000313" key="10">
    <source>
        <dbReference type="RefSeq" id="XP_064071961.1"/>
    </source>
</evidence>
<evidence type="ECO:0000256" key="5">
    <source>
        <dbReference type="ARBA" id="ARBA00022847"/>
    </source>
</evidence>
<keyword evidence="9" id="KW-1185">Reference proteome</keyword>
<dbReference type="Pfam" id="PF00209">
    <property type="entry name" value="SNF"/>
    <property type="match status" value="1"/>
</dbReference>
<feature type="transmembrane region" description="Helical" evidence="8">
    <location>
        <begin position="52"/>
        <end position="72"/>
    </location>
</feature>
<keyword evidence="4 8" id="KW-0812">Transmembrane</keyword>
<feature type="transmembrane region" description="Helical" evidence="8">
    <location>
        <begin position="359"/>
        <end position="384"/>
    </location>
</feature>
<reference evidence="9" key="1">
    <citation type="submission" date="2025-05" db="UniProtKB">
        <authorList>
            <consortium name="RefSeq"/>
        </authorList>
    </citation>
    <scope>NUCLEOTIDE SEQUENCE [LARGE SCALE GENOMIC DNA]</scope>
</reference>
<accession>A0ABM4AKX7</accession>
<dbReference type="Proteomes" id="UP001652626">
    <property type="component" value="Chromosome 2"/>
</dbReference>
<dbReference type="PANTHER" id="PTHR11616:SF241">
    <property type="entry name" value="SODIUM- AND CHLORIDE-DEPENDENT GLYCINE TRANSPORTER 2"/>
    <property type="match status" value="1"/>
</dbReference>
<keyword evidence="6 8" id="KW-1133">Transmembrane helix</keyword>
<evidence type="ECO:0000256" key="4">
    <source>
        <dbReference type="ARBA" id="ARBA00022692"/>
    </source>
</evidence>
<evidence type="ECO:0000256" key="3">
    <source>
        <dbReference type="ARBA" id="ARBA00022448"/>
    </source>
</evidence>
<evidence type="ECO:0000313" key="9">
    <source>
        <dbReference type="Proteomes" id="UP001652626"/>
    </source>
</evidence>
<comment type="subcellular location">
    <subcellularLocation>
        <location evidence="1">Membrane</location>
        <topology evidence="1">Multi-pass membrane protein</topology>
    </subcellularLocation>
</comment>
<organism evidence="9 10">
    <name type="scientific">Vanessa tameamea</name>
    <name type="common">Kamehameha butterfly</name>
    <dbReference type="NCBI Taxonomy" id="334116"/>
    <lineage>
        <taxon>Eukaryota</taxon>
        <taxon>Metazoa</taxon>
        <taxon>Ecdysozoa</taxon>
        <taxon>Arthropoda</taxon>
        <taxon>Hexapoda</taxon>
        <taxon>Insecta</taxon>
        <taxon>Pterygota</taxon>
        <taxon>Neoptera</taxon>
        <taxon>Endopterygota</taxon>
        <taxon>Lepidoptera</taxon>
        <taxon>Glossata</taxon>
        <taxon>Ditrysia</taxon>
        <taxon>Papilionoidea</taxon>
        <taxon>Nymphalidae</taxon>
        <taxon>Nymphalinae</taxon>
        <taxon>Vanessa</taxon>
    </lineage>
</organism>
<dbReference type="PRINTS" id="PR00176">
    <property type="entry name" value="NANEUSMPORT"/>
</dbReference>
<dbReference type="PANTHER" id="PTHR11616">
    <property type="entry name" value="SODIUM/CHLORIDE DEPENDENT TRANSPORTER"/>
    <property type="match status" value="1"/>
</dbReference>
<dbReference type="RefSeq" id="XP_064071961.1">
    <property type="nucleotide sequence ID" value="XM_064215891.1"/>
</dbReference>
<feature type="transmembrane region" description="Helical" evidence="8">
    <location>
        <begin position="295"/>
        <end position="319"/>
    </location>
</feature>
<keyword evidence="7 8" id="KW-0472">Membrane</keyword>
<feature type="transmembrane region" description="Helical" evidence="8">
    <location>
        <begin position="191"/>
        <end position="210"/>
    </location>
</feature>
<feature type="transmembrane region" description="Helical" evidence="8">
    <location>
        <begin position="21"/>
        <end position="40"/>
    </location>
</feature>
<dbReference type="InterPro" id="IPR000175">
    <property type="entry name" value="Na/ntran_symport"/>
</dbReference>
<keyword evidence="3" id="KW-0813">Transport</keyword>
<protein>
    <submittedName>
        <fullName evidence="10">Sodium-dependent noradrenaline transporter-like</fullName>
    </submittedName>
</protein>
<evidence type="ECO:0000256" key="7">
    <source>
        <dbReference type="ARBA" id="ARBA00023136"/>
    </source>
</evidence>
<evidence type="ECO:0000256" key="1">
    <source>
        <dbReference type="ARBA" id="ARBA00004141"/>
    </source>
</evidence>
<gene>
    <name evidence="10" type="primary">LOC135193437</name>
</gene>
<feature type="transmembrane region" description="Helical" evidence="8">
    <location>
        <begin position="93"/>
        <end position="116"/>
    </location>
</feature>
<feature type="transmembrane region" description="Helical" evidence="8">
    <location>
        <begin position="261"/>
        <end position="283"/>
    </location>
</feature>
<feature type="transmembrane region" description="Helical" evidence="8">
    <location>
        <begin position="222"/>
        <end position="241"/>
    </location>
</feature>
<comment type="similarity">
    <text evidence="2">Belongs to the sodium:neurotransmitter symporter (SNF) (TC 2.A.22) family.</text>
</comment>
<proteinExistence type="inferred from homology"/>
<evidence type="ECO:0000256" key="2">
    <source>
        <dbReference type="ARBA" id="ARBA00006459"/>
    </source>
</evidence>
<evidence type="ECO:0000256" key="6">
    <source>
        <dbReference type="ARBA" id="ARBA00022989"/>
    </source>
</evidence>
<name>A0ABM4AKX7_VANTA</name>
<sequence>MKKNTKYCPEIKSRWNNYNTYRFMVWAWTMNEIAIVSAPVDISHTGFYAHSVIYVIVSIFVGIPLVYSEICIAQYTNCDMVSTWNFCPILRGVGFGTFFLIILKIAYLLVLSSWYLEYTFAAAFDPPPWFSCAEYDDPKCMVKRVNVSIFQNCIEAQTLFNEDCGMKTASSCYFEKKIGNNNTKLTNCIHVWKTILISLIFTSTLFVILIKKEKVLKVIVRILAVYVVIVLVTLFCVALSTSGTWYATKIGIKWEDLDFKYSIYISTQSAHACGVGCGIIGFLSRDVPFRSPATMTAVTTPLFSLFITLMFALIIFSGIKSVSYYHGEEQNILEIGDSIFFNSFASIAEVLSYFNGLPLWAFIWFSTIFICLLVNIVILCLFLFESLTINSKIARKYKNICCIGIQVRIHGYSQRRNVINKKSIPNLKMDHELLPEHTEWSALTSN</sequence>
<dbReference type="PROSITE" id="PS50267">
    <property type="entry name" value="NA_NEUROTRAN_SYMP_3"/>
    <property type="match status" value="1"/>
</dbReference>
<dbReference type="SUPFAM" id="SSF161070">
    <property type="entry name" value="SNF-like"/>
    <property type="match status" value="1"/>
</dbReference>
<dbReference type="GeneID" id="135193437"/>